<organism evidence="9 10">
    <name type="scientific">Alteribacillus bidgolensis</name>
    <dbReference type="NCBI Taxonomy" id="930129"/>
    <lineage>
        <taxon>Bacteria</taxon>
        <taxon>Bacillati</taxon>
        <taxon>Bacillota</taxon>
        <taxon>Bacilli</taxon>
        <taxon>Bacillales</taxon>
        <taxon>Bacillaceae</taxon>
        <taxon>Alteribacillus</taxon>
    </lineage>
</organism>
<dbReference type="GO" id="GO:0000287">
    <property type="term" value="F:magnesium ion binding"/>
    <property type="evidence" value="ECO:0007669"/>
    <property type="project" value="InterPro"/>
</dbReference>
<evidence type="ECO:0000313" key="10">
    <source>
        <dbReference type="Proteomes" id="UP000199017"/>
    </source>
</evidence>
<sequence>MTANEKEKPKRPLLVGEKKGLPLEGFQPPSPPVLKKEARGKHIILSTTNGTVALRRAEAAERTYASSLLNNYCTAKELLKKQNQDITIICAGSGGQFCLEDYYGAGHLISHLTRLDESIELSDAAIGAWKLFEGNQDTVGILQDTAVGKMLKRFGYEKDIIYAANKDIYPVLPIMQPNGWMTNKGSVLNG</sequence>
<evidence type="ECO:0000313" key="9">
    <source>
        <dbReference type="EMBL" id="SDH89208.1"/>
    </source>
</evidence>
<dbReference type="EC" id="3.1.3.71" evidence="3"/>
<evidence type="ECO:0000256" key="1">
    <source>
        <dbReference type="ARBA" id="ARBA00001946"/>
    </source>
</evidence>
<comment type="cofactor">
    <cofactor evidence="1">
        <name>Mg(2+)</name>
        <dbReference type="ChEBI" id="CHEBI:18420"/>
    </cofactor>
</comment>
<evidence type="ECO:0000256" key="3">
    <source>
        <dbReference type="ARBA" id="ARBA00012953"/>
    </source>
</evidence>
<dbReference type="OrthoDB" id="4913at2"/>
<evidence type="ECO:0000256" key="4">
    <source>
        <dbReference type="ARBA" id="ARBA00021948"/>
    </source>
</evidence>
<dbReference type="PANTHER" id="PTHR37311:SF1">
    <property type="entry name" value="2-PHOSPHOSULFOLACTATE PHOSPHATASE-RELATED"/>
    <property type="match status" value="1"/>
</dbReference>
<accession>A0A1G8G439</accession>
<dbReference type="Gene3D" id="3.90.1560.10">
    <property type="entry name" value="ComB-like"/>
    <property type="match status" value="1"/>
</dbReference>
<comment type="similarity">
    <text evidence="2">Belongs to the ComB family.</text>
</comment>
<dbReference type="SUPFAM" id="SSF142823">
    <property type="entry name" value="ComB-like"/>
    <property type="match status" value="1"/>
</dbReference>
<dbReference type="EMBL" id="FNDU01000003">
    <property type="protein sequence ID" value="SDH89208.1"/>
    <property type="molecule type" value="Genomic_DNA"/>
</dbReference>
<evidence type="ECO:0000256" key="5">
    <source>
        <dbReference type="ARBA" id="ARBA00022801"/>
    </source>
</evidence>
<evidence type="ECO:0000256" key="6">
    <source>
        <dbReference type="ARBA" id="ARBA00022842"/>
    </source>
</evidence>
<keyword evidence="5" id="KW-0378">Hydrolase</keyword>
<dbReference type="PANTHER" id="PTHR37311">
    <property type="entry name" value="2-PHOSPHOSULFOLACTATE PHOSPHATASE-RELATED"/>
    <property type="match status" value="1"/>
</dbReference>
<dbReference type="InterPro" id="IPR005238">
    <property type="entry name" value="ComB-like"/>
</dbReference>
<evidence type="ECO:0000256" key="8">
    <source>
        <dbReference type="SAM" id="MobiDB-lite"/>
    </source>
</evidence>
<protein>
    <recommendedName>
        <fullName evidence="4">Probable 2-phosphosulfolactate phosphatase</fullName>
        <ecNumber evidence="3">3.1.3.71</ecNumber>
    </recommendedName>
</protein>
<keyword evidence="10" id="KW-1185">Reference proteome</keyword>
<name>A0A1G8G439_9BACI</name>
<comment type="catalytic activity">
    <reaction evidence="7">
        <text>(2R)-O-phospho-3-sulfolactate + H2O = (2R)-3-sulfolactate + phosphate</text>
        <dbReference type="Rhea" id="RHEA:23416"/>
        <dbReference type="ChEBI" id="CHEBI:15377"/>
        <dbReference type="ChEBI" id="CHEBI:15597"/>
        <dbReference type="ChEBI" id="CHEBI:43474"/>
        <dbReference type="ChEBI" id="CHEBI:58738"/>
        <dbReference type="EC" id="3.1.3.71"/>
    </reaction>
</comment>
<feature type="compositionally biased region" description="Basic and acidic residues" evidence="8">
    <location>
        <begin position="1"/>
        <end position="21"/>
    </location>
</feature>
<gene>
    <name evidence="9" type="ORF">SAMN05216352_103218</name>
</gene>
<feature type="region of interest" description="Disordered" evidence="8">
    <location>
        <begin position="1"/>
        <end position="31"/>
    </location>
</feature>
<dbReference type="STRING" id="930129.SAMN05216352_103218"/>
<dbReference type="Proteomes" id="UP000199017">
    <property type="component" value="Unassembled WGS sequence"/>
</dbReference>
<dbReference type="GO" id="GO:0050545">
    <property type="term" value="F:sulfopyruvate decarboxylase activity"/>
    <property type="evidence" value="ECO:0007669"/>
    <property type="project" value="TreeGrafter"/>
</dbReference>
<evidence type="ECO:0000256" key="2">
    <source>
        <dbReference type="ARBA" id="ARBA00009997"/>
    </source>
</evidence>
<dbReference type="GO" id="GO:0050532">
    <property type="term" value="F:2-phosphosulfolactate phosphatase activity"/>
    <property type="evidence" value="ECO:0007669"/>
    <property type="project" value="UniProtKB-EC"/>
</dbReference>
<dbReference type="AlphaFoldDB" id="A0A1G8G439"/>
<dbReference type="InterPro" id="IPR036702">
    <property type="entry name" value="ComB-like_sf"/>
</dbReference>
<proteinExistence type="inferred from homology"/>
<keyword evidence="6" id="KW-0460">Magnesium</keyword>
<dbReference type="Pfam" id="PF04029">
    <property type="entry name" value="2-ph_phosp"/>
    <property type="match status" value="1"/>
</dbReference>
<evidence type="ECO:0000256" key="7">
    <source>
        <dbReference type="ARBA" id="ARBA00033711"/>
    </source>
</evidence>
<dbReference type="RefSeq" id="WP_091582681.1">
    <property type="nucleotide sequence ID" value="NZ_FNDU01000003.1"/>
</dbReference>
<reference evidence="9 10" key="1">
    <citation type="submission" date="2016-10" db="EMBL/GenBank/DDBJ databases">
        <authorList>
            <person name="de Groot N.N."/>
        </authorList>
    </citation>
    <scope>NUCLEOTIDE SEQUENCE [LARGE SCALE GENOMIC DNA]</scope>
    <source>
        <strain evidence="10">P4B,CCM 7963,CECT 7998,DSM 25260,IBRC-M 10614,KCTC 13821</strain>
    </source>
</reference>